<sequence>MVVALKKIPVKGDRCLAQLVLAGDDEHRLNPDSIAEIDKALDQVENDTSISALVTTNEGKFYSNGLDFEFLRANPDKATLLIVVFQKLLHRILCFPIPTIAAVCGHAVAGGCMMALAHDFRYMRSDRGFIMLNEVEIKLPLTPGMNAIIKSKLPVPTYHEAVLTAHRYVGKTAAVAGIIHGACSDVDSTRETAIKKASELASRNYDRGVYRALKEEVFKWEARELLHGSLEGVPESLARASRL</sequence>
<evidence type="ECO:0000256" key="1">
    <source>
        <dbReference type="ARBA" id="ARBA00000452"/>
    </source>
</evidence>
<name>A0A9D4UCX1_ADICA</name>
<gene>
    <name evidence="7" type="ORF">GOP47_0019496</name>
</gene>
<comment type="caution">
    <text evidence="7">The sequence shown here is derived from an EMBL/GenBank/DDBJ whole genome shotgun (WGS) entry which is preliminary data.</text>
</comment>
<comment type="pathway">
    <text evidence="3">Lipid metabolism; fatty acid beta-oxidation.</text>
</comment>
<dbReference type="PANTHER" id="PTHR11941">
    <property type="entry name" value="ENOYL-COA HYDRATASE-RELATED"/>
    <property type="match status" value="1"/>
</dbReference>
<dbReference type="GO" id="GO:0004165">
    <property type="term" value="F:delta(3)-delta(2)-enoyl-CoA isomerase activity"/>
    <property type="evidence" value="ECO:0007669"/>
    <property type="project" value="UniProtKB-EC"/>
</dbReference>
<dbReference type="Proteomes" id="UP000886520">
    <property type="component" value="Chromosome 19"/>
</dbReference>
<evidence type="ECO:0000256" key="5">
    <source>
        <dbReference type="ARBA" id="ARBA00012064"/>
    </source>
</evidence>
<dbReference type="InterPro" id="IPR001753">
    <property type="entry name" value="Enoyl-CoA_hydra/iso"/>
</dbReference>
<dbReference type="CDD" id="cd06558">
    <property type="entry name" value="crotonase-like"/>
    <property type="match status" value="1"/>
</dbReference>
<dbReference type="AlphaFoldDB" id="A0A9D4UCX1"/>
<evidence type="ECO:0000256" key="2">
    <source>
        <dbReference type="ARBA" id="ARBA00000765"/>
    </source>
</evidence>
<accession>A0A9D4UCX1</accession>
<comment type="catalytic activity">
    <reaction evidence="1">
        <text>a (3Z)-enoyl-CoA = a 4-saturated (2E)-enoyl-CoA</text>
        <dbReference type="Rhea" id="RHEA:45900"/>
        <dbReference type="ChEBI" id="CHEBI:85097"/>
        <dbReference type="ChEBI" id="CHEBI:85489"/>
        <dbReference type="EC" id="5.3.3.8"/>
    </reaction>
</comment>
<comment type="similarity">
    <text evidence="4">Belongs to the enoyl-CoA hydratase/isomerase family.</text>
</comment>
<dbReference type="Pfam" id="PF00378">
    <property type="entry name" value="ECH_1"/>
    <property type="match status" value="1"/>
</dbReference>
<evidence type="ECO:0000256" key="4">
    <source>
        <dbReference type="ARBA" id="ARBA00005254"/>
    </source>
</evidence>
<organism evidence="7 8">
    <name type="scientific">Adiantum capillus-veneris</name>
    <name type="common">Maidenhair fern</name>
    <dbReference type="NCBI Taxonomy" id="13818"/>
    <lineage>
        <taxon>Eukaryota</taxon>
        <taxon>Viridiplantae</taxon>
        <taxon>Streptophyta</taxon>
        <taxon>Embryophyta</taxon>
        <taxon>Tracheophyta</taxon>
        <taxon>Polypodiopsida</taxon>
        <taxon>Polypodiidae</taxon>
        <taxon>Polypodiales</taxon>
        <taxon>Pteridineae</taxon>
        <taxon>Pteridaceae</taxon>
        <taxon>Vittarioideae</taxon>
        <taxon>Adiantum</taxon>
    </lineage>
</organism>
<dbReference type="Gene3D" id="3.90.226.10">
    <property type="entry name" value="2-enoyl-CoA Hydratase, Chain A, domain 1"/>
    <property type="match status" value="1"/>
</dbReference>
<dbReference type="InterPro" id="IPR029045">
    <property type="entry name" value="ClpP/crotonase-like_dom_sf"/>
</dbReference>
<evidence type="ECO:0000256" key="3">
    <source>
        <dbReference type="ARBA" id="ARBA00005005"/>
    </source>
</evidence>
<protein>
    <recommendedName>
        <fullName evidence="5">Delta(3)-Delta(2)-enoyl-CoA isomerase</fullName>
        <ecNumber evidence="5">5.3.3.8</ecNumber>
    </recommendedName>
</protein>
<keyword evidence="6" id="KW-0443">Lipid metabolism</keyword>
<dbReference type="OrthoDB" id="410701at2759"/>
<dbReference type="EMBL" id="JABFUD020000019">
    <property type="protein sequence ID" value="KAI5064801.1"/>
    <property type="molecule type" value="Genomic_DNA"/>
</dbReference>
<keyword evidence="8" id="KW-1185">Reference proteome</keyword>
<comment type="catalytic activity">
    <reaction evidence="2">
        <text>a (3E)-enoyl-CoA = a 4-saturated (2E)-enoyl-CoA</text>
        <dbReference type="Rhea" id="RHEA:45228"/>
        <dbReference type="ChEBI" id="CHEBI:58521"/>
        <dbReference type="ChEBI" id="CHEBI:85097"/>
        <dbReference type="EC" id="5.3.3.8"/>
    </reaction>
</comment>
<dbReference type="EC" id="5.3.3.8" evidence="5"/>
<dbReference type="GO" id="GO:0006635">
    <property type="term" value="P:fatty acid beta-oxidation"/>
    <property type="evidence" value="ECO:0007669"/>
    <property type="project" value="TreeGrafter"/>
</dbReference>
<dbReference type="GO" id="GO:0005777">
    <property type="term" value="C:peroxisome"/>
    <property type="evidence" value="ECO:0007669"/>
    <property type="project" value="TreeGrafter"/>
</dbReference>
<evidence type="ECO:0000256" key="6">
    <source>
        <dbReference type="ARBA" id="ARBA00023098"/>
    </source>
</evidence>
<evidence type="ECO:0000313" key="8">
    <source>
        <dbReference type="Proteomes" id="UP000886520"/>
    </source>
</evidence>
<dbReference type="SUPFAM" id="SSF52096">
    <property type="entry name" value="ClpP/crotonase"/>
    <property type="match status" value="1"/>
</dbReference>
<dbReference type="PANTHER" id="PTHR11941:SF75">
    <property type="entry name" value="ENOYL-COA HYDRATASE_ISOMERASE FAMILY PROTEIN"/>
    <property type="match status" value="1"/>
</dbReference>
<proteinExistence type="inferred from homology"/>
<dbReference type="FunFam" id="3.90.226.10:FF:000049">
    <property type="entry name" value="Enoyl-CoA delta isomerase 3"/>
    <property type="match status" value="1"/>
</dbReference>
<evidence type="ECO:0000313" key="7">
    <source>
        <dbReference type="EMBL" id="KAI5064801.1"/>
    </source>
</evidence>
<reference evidence="7" key="1">
    <citation type="submission" date="2021-01" db="EMBL/GenBank/DDBJ databases">
        <title>Adiantum capillus-veneris genome.</title>
        <authorList>
            <person name="Fang Y."/>
            <person name="Liao Q."/>
        </authorList>
    </citation>
    <scope>NUCLEOTIDE SEQUENCE</scope>
    <source>
        <strain evidence="7">H3</strain>
        <tissue evidence="7">Leaf</tissue>
    </source>
</reference>